<organism evidence="4 5">
    <name type="scientific">Treponema brennaborense (strain DSM 12168 / CIP 105900 / DD5/3)</name>
    <dbReference type="NCBI Taxonomy" id="906968"/>
    <lineage>
        <taxon>Bacteria</taxon>
        <taxon>Pseudomonadati</taxon>
        <taxon>Spirochaetota</taxon>
        <taxon>Spirochaetia</taxon>
        <taxon>Spirochaetales</taxon>
        <taxon>Treponemataceae</taxon>
        <taxon>Treponema</taxon>
    </lineage>
</organism>
<dbReference type="EMBL" id="CP002696">
    <property type="protein sequence ID" value="AEE16295.1"/>
    <property type="molecule type" value="Genomic_DNA"/>
</dbReference>
<dbReference type="CDD" id="cd07185">
    <property type="entry name" value="OmpA_C-like"/>
    <property type="match status" value="1"/>
</dbReference>
<dbReference type="OrthoDB" id="337472at2"/>
<dbReference type="GO" id="GO:0016020">
    <property type="term" value="C:membrane"/>
    <property type="evidence" value="ECO:0007669"/>
    <property type="project" value="UniProtKB-UniRule"/>
</dbReference>
<keyword evidence="1" id="KW-0472">Membrane</keyword>
<dbReference type="Pfam" id="PF00691">
    <property type="entry name" value="OmpA"/>
    <property type="match status" value="1"/>
</dbReference>
<dbReference type="KEGG" id="tbe:Trebr_0859"/>
<accession>F4LJ38</accession>
<dbReference type="InterPro" id="IPR036737">
    <property type="entry name" value="OmpA-like_sf"/>
</dbReference>
<dbReference type="STRING" id="906968.Trebr_0859"/>
<sequence length="1044" mass="111918">MNKKMICALTAFCLFAGSVPLFAQKGTVYISPNNDGVQDQLTVPLSVKDKRYIKEWSFVITDADGNPVRTIGNKVKLPDGMSFKNFFNRLVTPKQGVEIPSSVTWNGVLDSGETAPDGTYYYYFAASDDNGNVSRTASLQVVVDNTDPSVTVKPIADADKIFGEGSKAVLPVQQSGSVEDKWIGAFYDTAGSAVRTYTWENGSPLPFEWDGRNDAGQPVPDGVYSYRITATDRAGNVAPVTHIANIIYSAEKPGTNITINGSKYASPNGDGVQDTVSFDVTIPSGGKNGANRLVSWKITVVDGSGTAVRTFAGSDPAPASLVFDCKNDALSVLADGPYQAVVTASYLNGFEPAPIKSPVFVLDTIAPAASVRAASAIFSPDGDGRMDTIEIVQEGSAEKEWFGEILDGHGSPVRKYTFGAQPVSPVIWDGLDNTGLLCADGFYTYRLYTTDLAGNKTEAVTSAFELNTGTTEVILTVQPMAFSPNGDGIRDTVTLTPVVKTHSGVVSYVLTIIDSSGSVVKTIRDAKSLPAKLSWNGLTDGGTRSADGFYTAVLETTSKNGSITKTVTQPFELDTAYPEVTVSVPYTVFSPDGDGNKDELPFTIASGKEARWTGRIEGVKGPAAGKVVDEFVWENYAQSFSWNGSDGSGNKVPDGTYRFTVFAEDAAGNKGSAEISDITVDTREAKIYVTASEDAFSPNGDGFKDVQKFTIRTTLSEGVESWTFAVKAADGTVVRSWSQKDSADVPAVINWDGLTASGVPAEGTFTASLEAVYVKGNTVSAVTAPFICTVTAPQLTVRTAPRYFSPDNDGVDDDLFISLKVASAVPLASWSFEVYDPQNGKAFWSSSGTSVVTERMVWDGRGNNGELVQSATDYPYVFRVTDTLGMKSEAAGLISVDVLVIRVGDVLKIQVPSIIFRSDNADFKGKDVEPKNGLDQAIIDNNIRVIKRIAEILNKFKDYTVRIEGHANNVTGTEAEETSTANGNIPLVPLSEARAQTVKKMLIEFGVDGSRLTTVGIGGRQPVVPRSDKDNWWKNRRVEFILNK</sequence>
<dbReference type="InterPro" id="IPR050330">
    <property type="entry name" value="Bact_OuterMem_StrucFunc"/>
</dbReference>
<dbReference type="HOGENOM" id="CLU_005670_0_0_12"/>
<dbReference type="InterPro" id="IPR006665">
    <property type="entry name" value="OmpA-like"/>
</dbReference>
<evidence type="ECO:0000259" key="3">
    <source>
        <dbReference type="PROSITE" id="PS51123"/>
    </source>
</evidence>
<gene>
    <name evidence="4" type="ordered locus">Trebr_0859</name>
</gene>
<name>F4LJ38_TREBD</name>
<protein>
    <submittedName>
        <fullName evidence="4">OmpA/MotB domain protein</fullName>
    </submittedName>
</protein>
<dbReference type="PANTHER" id="PTHR30329">
    <property type="entry name" value="STATOR ELEMENT OF FLAGELLAR MOTOR COMPLEX"/>
    <property type="match status" value="1"/>
</dbReference>
<evidence type="ECO:0000313" key="4">
    <source>
        <dbReference type="EMBL" id="AEE16295.1"/>
    </source>
</evidence>
<dbReference type="Pfam" id="PF13860">
    <property type="entry name" value="FlgD_ig"/>
    <property type="match status" value="2"/>
</dbReference>
<feature type="chain" id="PRO_5003312691" evidence="2">
    <location>
        <begin position="24"/>
        <end position="1044"/>
    </location>
</feature>
<proteinExistence type="predicted"/>
<dbReference type="InterPro" id="IPR025965">
    <property type="entry name" value="FlgD/Vpr_Ig-like"/>
</dbReference>
<dbReference type="RefSeq" id="WP_013758014.1">
    <property type="nucleotide sequence ID" value="NC_015500.1"/>
</dbReference>
<dbReference type="eggNOG" id="COG2885">
    <property type="taxonomic scope" value="Bacteria"/>
</dbReference>
<dbReference type="Gene3D" id="3.30.1330.60">
    <property type="entry name" value="OmpA-like domain"/>
    <property type="match status" value="1"/>
</dbReference>
<evidence type="ECO:0000256" key="2">
    <source>
        <dbReference type="SAM" id="SignalP"/>
    </source>
</evidence>
<feature type="domain" description="OmpA-like" evidence="3">
    <location>
        <begin position="903"/>
        <end position="1044"/>
    </location>
</feature>
<dbReference type="PANTHER" id="PTHR30329:SF21">
    <property type="entry name" value="LIPOPROTEIN YIAD-RELATED"/>
    <property type="match status" value="1"/>
</dbReference>
<dbReference type="AlphaFoldDB" id="F4LJ38"/>
<dbReference type="Proteomes" id="UP000006546">
    <property type="component" value="Chromosome"/>
</dbReference>
<evidence type="ECO:0000313" key="5">
    <source>
        <dbReference type="Proteomes" id="UP000006546"/>
    </source>
</evidence>
<keyword evidence="5" id="KW-1185">Reference proteome</keyword>
<feature type="signal peptide" evidence="2">
    <location>
        <begin position="1"/>
        <end position="23"/>
    </location>
</feature>
<dbReference type="Gene3D" id="2.60.40.4070">
    <property type="match status" value="5"/>
</dbReference>
<reference evidence="5" key="1">
    <citation type="submission" date="2011-04" db="EMBL/GenBank/DDBJ databases">
        <title>The complete genome of Treponema brennaborense DSM 12168.</title>
        <authorList>
            <person name="Lucas S."/>
            <person name="Han J."/>
            <person name="Lapidus A."/>
            <person name="Bruce D."/>
            <person name="Goodwin L."/>
            <person name="Pitluck S."/>
            <person name="Peters L."/>
            <person name="Kyrpides N."/>
            <person name="Mavromatis K."/>
            <person name="Ivanova N."/>
            <person name="Mikhailova N."/>
            <person name="Pagani I."/>
            <person name="Teshima H."/>
            <person name="Detter J.C."/>
            <person name="Tapia R."/>
            <person name="Han C."/>
            <person name="Land M."/>
            <person name="Hauser L."/>
            <person name="Markowitz V."/>
            <person name="Cheng J.-F."/>
            <person name="Hugenholtz P."/>
            <person name="Woyke T."/>
            <person name="Wu D."/>
            <person name="Gronow S."/>
            <person name="Wellnitz S."/>
            <person name="Brambilla E."/>
            <person name="Klenk H.-P."/>
            <person name="Eisen J.A."/>
        </authorList>
    </citation>
    <scope>NUCLEOTIDE SEQUENCE [LARGE SCALE GENOMIC DNA]</scope>
    <source>
        <strain evidence="5">DSM 12168 / CIP 105900 / DD5/3</strain>
    </source>
</reference>
<evidence type="ECO:0000256" key="1">
    <source>
        <dbReference type="PROSITE-ProRule" id="PRU00473"/>
    </source>
</evidence>
<dbReference type="PROSITE" id="PS51123">
    <property type="entry name" value="OMPA_2"/>
    <property type="match status" value="1"/>
</dbReference>
<keyword evidence="2" id="KW-0732">Signal</keyword>
<dbReference type="SUPFAM" id="SSF103088">
    <property type="entry name" value="OmpA-like"/>
    <property type="match status" value="1"/>
</dbReference>